<evidence type="ECO:0000256" key="6">
    <source>
        <dbReference type="ARBA" id="ARBA00023273"/>
    </source>
</evidence>
<sequence>MAQHRRANSSGQDSAVYLHLKDKGHTFEDCNVNILAKERDWFKRGVKEAIYVKIKKPSLNREPKHKHLVSLYDDNFCRPENSILPALRSYNGNQLAWIPERSDYPLQDPPTKFGLLQEKEKHWRQKLSVNPRSLYSASFLQPPPSAYSTVRFGVAPRILSSTIYPTNNNNKSVYFRDSRHLQVPGYYGQSTSENLPLKSVI</sequence>
<comment type="subunit">
    <text evidence="8">Microtubule inner protein component of sperm flagellar doublet microtubules.</text>
</comment>
<evidence type="ECO:0000313" key="10">
    <source>
        <dbReference type="Proteomes" id="UP000812440"/>
    </source>
</evidence>
<keyword evidence="2" id="KW-0963">Cytoplasm</keyword>
<accession>A0A8T2ITE7</accession>
<protein>
    <submittedName>
        <fullName evidence="9">Uncharacterized protein</fullName>
    </submittedName>
</protein>
<dbReference type="OrthoDB" id="8185227at2759"/>
<evidence type="ECO:0000313" key="9">
    <source>
        <dbReference type="EMBL" id="KAG8434278.1"/>
    </source>
</evidence>
<dbReference type="GO" id="GO:0005879">
    <property type="term" value="C:axonemal microtubule"/>
    <property type="evidence" value="ECO:0007669"/>
    <property type="project" value="TreeGrafter"/>
</dbReference>
<evidence type="ECO:0000256" key="1">
    <source>
        <dbReference type="ARBA" id="ARBA00004611"/>
    </source>
</evidence>
<gene>
    <name evidence="9" type="ORF">GDO86_012598</name>
</gene>
<dbReference type="InterPro" id="IPR037662">
    <property type="entry name" value="CFAP68/107"/>
</dbReference>
<comment type="subcellular location">
    <subcellularLocation>
        <location evidence="1">Cytoplasm</location>
        <location evidence="1">Cytoskeleton</location>
        <location evidence="1">Flagellum axoneme</location>
    </subcellularLocation>
</comment>
<dbReference type="PANTHER" id="PTHR31180">
    <property type="entry name" value="CILIA- AND FLAGELLA-ASSOCIATED PROTEIN 107-RELATED"/>
    <property type="match status" value="1"/>
</dbReference>
<dbReference type="PANTHER" id="PTHR31180:SF2">
    <property type="entry name" value="CILIA- AND FLAGELLA-ASSOCIATED PROTEIN 107"/>
    <property type="match status" value="1"/>
</dbReference>
<organism evidence="9 10">
    <name type="scientific">Hymenochirus boettgeri</name>
    <name type="common">Congo dwarf clawed frog</name>
    <dbReference type="NCBI Taxonomy" id="247094"/>
    <lineage>
        <taxon>Eukaryota</taxon>
        <taxon>Metazoa</taxon>
        <taxon>Chordata</taxon>
        <taxon>Craniata</taxon>
        <taxon>Vertebrata</taxon>
        <taxon>Euteleostomi</taxon>
        <taxon>Amphibia</taxon>
        <taxon>Batrachia</taxon>
        <taxon>Anura</taxon>
        <taxon>Pipoidea</taxon>
        <taxon>Pipidae</taxon>
        <taxon>Pipinae</taxon>
        <taxon>Hymenochirus</taxon>
    </lineage>
</organism>
<evidence type="ECO:0000256" key="2">
    <source>
        <dbReference type="ARBA" id="ARBA00022490"/>
    </source>
</evidence>
<keyword evidence="6" id="KW-0966">Cell projection</keyword>
<comment type="function">
    <text evidence="7">Microtubule inner protein (MIP) part of the dynein-decorated doublet microtubules (DMTs) in cilia axoneme, which is required for motile cilia beating.</text>
</comment>
<comment type="caution">
    <text evidence="9">The sequence shown here is derived from an EMBL/GenBank/DDBJ whole genome shotgun (WGS) entry which is preliminary data.</text>
</comment>
<dbReference type="AlphaFoldDB" id="A0A8T2ITE7"/>
<dbReference type="Pfam" id="PF22595">
    <property type="entry name" value="CFAP107"/>
    <property type="match status" value="1"/>
</dbReference>
<reference evidence="9" key="1">
    <citation type="thesis" date="2020" institute="ProQuest LLC" country="789 East Eisenhower Parkway, Ann Arbor, MI, USA">
        <title>Comparative Genomics and Chromosome Evolution.</title>
        <authorList>
            <person name="Mudd A.B."/>
        </authorList>
    </citation>
    <scope>NUCLEOTIDE SEQUENCE</scope>
    <source>
        <strain evidence="9">Female2</strain>
        <tissue evidence="9">Blood</tissue>
    </source>
</reference>
<dbReference type="Proteomes" id="UP000812440">
    <property type="component" value="Chromosome 7"/>
</dbReference>
<name>A0A8T2ITE7_9PIPI</name>
<keyword evidence="4" id="KW-0969">Cilium</keyword>
<evidence type="ECO:0000256" key="4">
    <source>
        <dbReference type="ARBA" id="ARBA00023069"/>
    </source>
</evidence>
<evidence type="ECO:0000256" key="5">
    <source>
        <dbReference type="ARBA" id="ARBA00023212"/>
    </source>
</evidence>
<dbReference type="GO" id="GO:0030317">
    <property type="term" value="P:flagellated sperm motility"/>
    <property type="evidence" value="ECO:0007669"/>
    <property type="project" value="InterPro"/>
</dbReference>
<evidence type="ECO:0000256" key="8">
    <source>
        <dbReference type="ARBA" id="ARBA00046435"/>
    </source>
</evidence>
<evidence type="ECO:0000256" key="3">
    <source>
        <dbReference type="ARBA" id="ARBA00022846"/>
    </source>
</evidence>
<keyword evidence="3" id="KW-0282">Flagellum</keyword>
<evidence type="ECO:0000256" key="7">
    <source>
        <dbReference type="ARBA" id="ARBA00035003"/>
    </source>
</evidence>
<dbReference type="InterPro" id="IPR054709">
    <property type="entry name" value="CFAP107"/>
</dbReference>
<proteinExistence type="predicted"/>
<keyword evidence="5" id="KW-0206">Cytoskeleton</keyword>
<dbReference type="EMBL" id="JAACNH010000008">
    <property type="protein sequence ID" value="KAG8434278.1"/>
    <property type="molecule type" value="Genomic_DNA"/>
</dbReference>
<keyword evidence="10" id="KW-1185">Reference proteome</keyword>